<evidence type="ECO:0000256" key="3">
    <source>
        <dbReference type="ARBA" id="ARBA00022452"/>
    </source>
</evidence>
<evidence type="ECO:0000256" key="2">
    <source>
        <dbReference type="ARBA" id="ARBA00022448"/>
    </source>
</evidence>
<keyword evidence="5 9" id="KW-0798">TonB box</keyword>
<keyword evidence="14" id="KW-1185">Reference proteome</keyword>
<evidence type="ECO:0000259" key="11">
    <source>
        <dbReference type="Pfam" id="PF00593"/>
    </source>
</evidence>
<dbReference type="Gene3D" id="2.170.130.10">
    <property type="entry name" value="TonB-dependent receptor, plug domain"/>
    <property type="match status" value="1"/>
</dbReference>
<dbReference type="GO" id="GO:0009279">
    <property type="term" value="C:cell outer membrane"/>
    <property type="evidence" value="ECO:0007669"/>
    <property type="project" value="UniProtKB-SubCell"/>
</dbReference>
<dbReference type="InterPro" id="IPR012910">
    <property type="entry name" value="Plug_dom"/>
</dbReference>
<dbReference type="Pfam" id="PF07715">
    <property type="entry name" value="Plug"/>
    <property type="match status" value="1"/>
</dbReference>
<dbReference type="SUPFAM" id="SSF49464">
    <property type="entry name" value="Carboxypeptidase regulatory domain-like"/>
    <property type="match status" value="1"/>
</dbReference>
<sequence length="1023" mass="111791">MKTIYKKLLFLFLLLPFSVLAQSTLTGTVADLATGQPIPGVNVNVQGAPGGSSTDFDGKFQLSNLKNGDKILVSFIGYKTSTIVFSGQKTISISLEEDTNQLKEVVVQVGYGTVKKKDATGAVTVLSANQLNKGPVGSADQLLVGRASGVRITTDGGMPDANPNIRIRGGSSLSGNNNPLIIIDGVPIDNTNPAGISNPLTLINPNDIDSFTILKDASATAIYGSRASNGVIIVTTKRGVSGAPKFTFSSNITVGKVNNPVDMMTGPQFTSFMQKYHPDYTNLLGVPDGTGALDNPATPQIEGRKLYNTDWQDLIYRTSFSSDNNFSARANLFGKIPFRASVGYAKNEGVVRTNDLERYTGSIKLSPVLLDNHLKIDVNAKGISVKKNAIDADAVIGSALGMDPTKPAYADPNSPNNIFGGYYQLLNTNKSINGAQNPLAILNQRSRPEEVQKLLGNIELDYKMPFFEALRAVVNGGIEASKSKIRESYSENALQTYQLDNSAGTTPPTYVFNPGLNYAEDQTVTNKTLDAYFVYNKSLTGFVTRVDAQAGYSYQNFKTDGTKENYRYSTVNGLRELTPNPANNANNRYYNERNLQSFFGRANFDLVDKYLFTFTLRADGSSLFKEDKRWGYFPAAGVAWRMKDESFLKDSKTFKDLKLRLGYGITGQQDITGVAGSYPYSALFAPTGTSSTYIPGVNGYYAKPYNEDLTWEKTTTYNVGIDFDLFEKSIVTGSIDAYQKYTKDLLSVVSAAPGQALTNEFVANVGDMKNKGVEGNLNVKVINSDDFNLAVNGNIAYNIGKITDLNNRTTNVDNASNIPVGTGQKIAYNTVGQQPYSAWVFQQVYDSNNKPVENAFVDKNGDGVIDDGDRYYVALRPNWTYGLGLTASYKQFDLSTTFNGQIGGKVYNARKLQSGFIDKALPANSTSLTNVLNTEFDFQTINGNVPFSDYYLEDASFLRCQNITLGYNFDKAIKGATLRLYASANNVFIVTNYTGVDPENFNAIDNNFYPRSRTFSFGLNLDF</sequence>
<evidence type="ECO:0000313" key="13">
    <source>
        <dbReference type="EMBL" id="CAA9198563.1"/>
    </source>
</evidence>
<evidence type="ECO:0000256" key="8">
    <source>
        <dbReference type="PROSITE-ProRule" id="PRU01360"/>
    </source>
</evidence>
<evidence type="ECO:0000256" key="4">
    <source>
        <dbReference type="ARBA" id="ARBA00022692"/>
    </source>
</evidence>
<accession>A0A6J4GKH2</accession>
<dbReference type="PROSITE" id="PS52016">
    <property type="entry name" value="TONB_DEPENDENT_REC_3"/>
    <property type="match status" value="1"/>
</dbReference>
<keyword evidence="13" id="KW-0675">Receptor</keyword>
<evidence type="ECO:0000256" key="9">
    <source>
        <dbReference type="RuleBase" id="RU003357"/>
    </source>
</evidence>
<dbReference type="EMBL" id="CADCSU010000087">
    <property type="protein sequence ID" value="CAA9198563.1"/>
    <property type="molecule type" value="Genomic_DNA"/>
</dbReference>
<dbReference type="SUPFAM" id="SSF56935">
    <property type="entry name" value="Porins"/>
    <property type="match status" value="1"/>
</dbReference>
<comment type="similarity">
    <text evidence="8 9">Belongs to the TonB-dependent receptor family.</text>
</comment>
<protein>
    <submittedName>
        <fullName evidence="13">TonB-dependent receptor SusC</fullName>
    </submittedName>
</protein>
<dbReference type="InterPro" id="IPR023997">
    <property type="entry name" value="TonB-dep_OMP_SusC/RagA_CS"/>
</dbReference>
<dbReference type="AlphaFoldDB" id="A0A6J4GKH2"/>
<feature type="signal peptide" evidence="10">
    <location>
        <begin position="1"/>
        <end position="21"/>
    </location>
</feature>
<evidence type="ECO:0000256" key="1">
    <source>
        <dbReference type="ARBA" id="ARBA00004571"/>
    </source>
</evidence>
<dbReference type="NCBIfam" id="TIGR04057">
    <property type="entry name" value="SusC_RagA_signa"/>
    <property type="match status" value="1"/>
</dbReference>
<keyword evidence="4 8" id="KW-0812">Transmembrane</keyword>
<dbReference type="Proteomes" id="UP000479938">
    <property type="component" value="Unassembled WGS sequence"/>
</dbReference>
<dbReference type="InterPro" id="IPR008969">
    <property type="entry name" value="CarboxyPept-like_regulatory"/>
</dbReference>
<evidence type="ECO:0000256" key="5">
    <source>
        <dbReference type="ARBA" id="ARBA00023077"/>
    </source>
</evidence>
<evidence type="ECO:0000256" key="6">
    <source>
        <dbReference type="ARBA" id="ARBA00023136"/>
    </source>
</evidence>
<dbReference type="Pfam" id="PF00593">
    <property type="entry name" value="TonB_dep_Rec_b-barrel"/>
    <property type="match status" value="1"/>
</dbReference>
<feature type="chain" id="PRO_5027025182" evidence="10">
    <location>
        <begin position="22"/>
        <end position="1023"/>
    </location>
</feature>
<keyword evidence="3 8" id="KW-1134">Transmembrane beta strand</keyword>
<evidence type="ECO:0000313" key="14">
    <source>
        <dbReference type="Proteomes" id="UP000479938"/>
    </source>
</evidence>
<name>A0A6J4GKH2_9FLAO</name>
<feature type="domain" description="TonB-dependent receptor plug" evidence="12">
    <location>
        <begin position="115"/>
        <end position="231"/>
    </location>
</feature>
<evidence type="ECO:0000256" key="7">
    <source>
        <dbReference type="ARBA" id="ARBA00023237"/>
    </source>
</evidence>
<reference evidence="13 14" key="1">
    <citation type="submission" date="2020-02" db="EMBL/GenBank/DDBJ databases">
        <authorList>
            <person name="Criscuolo A."/>
        </authorList>
    </citation>
    <scope>NUCLEOTIDE SEQUENCE [LARGE SCALE GENOMIC DNA]</scope>
    <source>
        <strain evidence="13">CIP105534</strain>
    </source>
</reference>
<organism evidence="13 14">
    <name type="scientific">Flavobacterium bizetiae</name>
    <dbReference type="NCBI Taxonomy" id="2704140"/>
    <lineage>
        <taxon>Bacteria</taxon>
        <taxon>Pseudomonadati</taxon>
        <taxon>Bacteroidota</taxon>
        <taxon>Flavobacteriia</taxon>
        <taxon>Flavobacteriales</taxon>
        <taxon>Flavobacteriaceae</taxon>
        <taxon>Flavobacterium</taxon>
    </lineage>
</organism>
<dbReference type="InterPro" id="IPR039426">
    <property type="entry name" value="TonB-dep_rcpt-like"/>
</dbReference>
<dbReference type="Gene3D" id="2.60.40.1120">
    <property type="entry name" value="Carboxypeptidase-like, regulatory domain"/>
    <property type="match status" value="1"/>
</dbReference>
<keyword evidence="7 8" id="KW-0998">Cell outer membrane</keyword>
<proteinExistence type="inferred from homology"/>
<keyword evidence="10" id="KW-0732">Signal</keyword>
<evidence type="ECO:0000256" key="10">
    <source>
        <dbReference type="SAM" id="SignalP"/>
    </source>
</evidence>
<evidence type="ECO:0000259" key="12">
    <source>
        <dbReference type="Pfam" id="PF07715"/>
    </source>
</evidence>
<comment type="subcellular location">
    <subcellularLocation>
        <location evidence="1 8">Cell outer membrane</location>
        <topology evidence="1 8">Multi-pass membrane protein</topology>
    </subcellularLocation>
</comment>
<dbReference type="InterPro" id="IPR000531">
    <property type="entry name" value="Beta-barrel_TonB"/>
</dbReference>
<dbReference type="Gene3D" id="2.40.170.20">
    <property type="entry name" value="TonB-dependent receptor, beta-barrel domain"/>
    <property type="match status" value="1"/>
</dbReference>
<dbReference type="NCBIfam" id="TIGR04056">
    <property type="entry name" value="OMP_RagA_SusC"/>
    <property type="match status" value="1"/>
</dbReference>
<dbReference type="InterPro" id="IPR036942">
    <property type="entry name" value="Beta-barrel_TonB_sf"/>
</dbReference>
<keyword evidence="6 8" id="KW-0472">Membrane</keyword>
<keyword evidence="2 8" id="KW-0813">Transport</keyword>
<gene>
    <name evidence="13" type="primary">susC_3</name>
    <name evidence="13" type="ORF">FLA105534_02204</name>
</gene>
<dbReference type="RefSeq" id="WP_173970817.1">
    <property type="nucleotide sequence ID" value="NZ_CADCSU010000087.1"/>
</dbReference>
<dbReference type="InterPro" id="IPR023996">
    <property type="entry name" value="TonB-dep_OMP_SusC/RagA"/>
</dbReference>
<feature type="domain" description="TonB-dependent receptor-like beta-barrel" evidence="11">
    <location>
        <begin position="482"/>
        <end position="987"/>
    </location>
</feature>
<dbReference type="Pfam" id="PF13715">
    <property type="entry name" value="CarbopepD_reg_2"/>
    <property type="match status" value="1"/>
</dbReference>
<dbReference type="InterPro" id="IPR037066">
    <property type="entry name" value="Plug_dom_sf"/>
</dbReference>